<dbReference type="Proteomes" id="UP000611762">
    <property type="component" value="Unassembled WGS sequence"/>
</dbReference>
<proteinExistence type="predicted"/>
<evidence type="ECO:0000313" key="3">
    <source>
        <dbReference type="Proteomes" id="UP000611762"/>
    </source>
</evidence>
<accession>A0A926DMD1</accession>
<dbReference type="GO" id="GO:0008270">
    <property type="term" value="F:zinc ion binding"/>
    <property type="evidence" value="ECO:0007669"/>
    <property type="project" value="InterPro"/>
</dbReference>
<dbReference type="InterPro" id="IPR003615">
    <property type="entry name" value="HNH_nuc"/>
</dbReference>
<protein>
    <submittedName>
        <fullName evidence="2">HNH endonuclease</fullName>
    </submittedName>
</protein>
<gene>
    <name evidence="2" type="ORF">H8698_11700</name>
</gene>
<keyword evidence="2" id="KW-0540">Nuclease</keyword>
<keyword evidence="2" id="KW-0255">Endonuclease</keyword>
<dbReference type="AlphaFoldDB" id="A0A926DMD1"/>
<dbReference type="InterPro" id="IPR002711">
    <property type="entry name" value="HNH"/>
</dbReference>
<sequence>MTNYERIKNMSVEGAWIKVKSRTKQLDITKKVKDAVWARDGGSCILCGNREAMPNAHYIPRSHGGLGIEENVVTLCCQCHYDYDHTVRREEIKEKIRDYLKEIYPCWSEDDLYFKKYGLYRL</sequence>
<dbReference type="Pfam" id="PF01844">
    <property type="entry name" value="HNH"/>
    <property type="match status" value="1"/>
</dbReference>
<reference evidence="2" key="1">
    <citation type="submission" date="2020-08" db="EMBL/GenBank/DDBJ databases">
        <title>Genome public.</title>
        <authorList>
            <person name="Liu C."/>
            <person name="Sun Q."/>
        </authorList>
    </citation>
    <scope>NUCLEOTIDE SEQUENCE</scope>
    <source>
        <strain evidence="2">H8</strain>
    </source>
</reference>
<organism evidence="2 3">
    <name type="scientific">Congzhengia minquanensis</name>
    <dbReference type="NCBI Taxonomy" id="2763657"/>
    <lineage>
        <taxon>Bacteria</taxon>
        <taxon>Bacillati</taxon>
        <taxon>Bacillota</taxon>
        <taxon>Clostridia</taxon>
        <taxon>Eubacteriales</taxon>
        <taxon>Oscillospiraceae</taxon>
        <taxon>Congzhengia</taxon>
    </lineage>
</organism>
<keyword evidence="2" id="KW-0378">Hydrolase</keyword>
<evidence type="ECO:0000259" key="1">
    <source>
        <dbReference type="Pfam" id="PF01844"/>
    </source>
</evidence>
<name>A0A926DMD1_9FIRM</name>
<evidence type="ECO:0000313" key="2">
    <source>
        <dbReference type="EMBL" id="MBC8541643.1"/>
    </source>
</evidence>
<dbReference type="GO" id="GO:0004519">
    <property type="term" value="F:endonuclease activity"/>
    <property type="evidence" value="ECO:0007669"/>
    <property type="project" value="UniProtKB-KW"/>
</dbReference>
<dbReference type="RefSeq" id="WP_249313673.1">
    <property type="nucleotide sequence ID" value="NZ_JACRSU010000005.1"/>
</dbReference>
<feature type="domain" description="HNH" evidence="1">
    <location>
        <begin position="44"/>
        <end position="80"/>
    </location>
</feature>
<dbReference type="Gene3D" id="1.10.30.50">
    <property type="match status" value="1"/>
</dbReference>
<comment type="caution">
    <text evidence="2">The sequence shown here is derived from an EMBL/GenBank/DDBJ whole genome shotgun (WGS) entry which is preliminary data.</text>
</comment>
<dbReference type="CDD" id="cd00085">
    <property type="entry name" value="HNHc"/>
    <property type="match status" value="1"/>
</dbReference>
<keyword evidence="3" id="KW-1185">Reference proteome</keyword>
<dbReference type="EMBL" id="JACRSU010000005">
    <property type="protein sequence ID" value="MBC8541643.1"/>
    <property type="molecule type" value="Genomic_DNA"/>
</dbReference>
<dbReference type="GO" id="GO:0003676">
    <property type="term" value="F:nucleic acid binding"/>
    <property type="evidence" value="ECO:0007669"/>
    <property type="project" value="InterPro"/>
</dbReference>